<organism evidence="1 2">
    <name type="scientific">Ensifer canadensis</name>
    <dbReference type="NCBI Taxonomy" id="555315"/>
    <lineage>
        <taxon>Bacteria</taxon>
        <taxon>Pseudomonadati</taxon>
        <taxon>Pseudomonadota</taxon>
        <taxon>Alphaproteobacteria</taxon>
        <taxon>Hyphomicrobiales</taxon>
        <taxon>Rhizobiaceae</taxon>
        <taxon>Sinorhizobium/Ensifer group</taxon>
        <taxon>Ensifer</taxon>
    </lineage>
</organism>
<dbReference type="Proteomes" id="UP000744980">
    <property type="component" value="Unassembled WGS sequence"/>
</dbReference>
<keyword evidence="2" id="KW-1185">Reference proteome</keyword>
<evidence type="ECO:0000313" key="2">
    <source>
        <dbReference type="Proteomes" id="UP000744980"/>
    </source>
</evidence>
<dbReference type="AlphaFoldDB" id="A0AAW4FMF0"/>
<reference evidence="1 2" key="1">
    <citation type="submission" date="2020-01" db="EMBL/GenBank/DDBJ databases">
        <title>Draft genome assembly of Ensifer adhaerens T173.</title>
        <authorList>
            <person name="Craig J.E."/>
            <person name="Stinchcombe J.R."/>
        </authorList>
    </citation>
    <scope>NUCLEOTIDE SEQUENCE [LARGE SCALE GENOMIC DNA]</scope>
    <source>
        <strain evidence="1 2">T173</strain>
    </source>
</reference>
<sequence length="276" mass="31140">MTYGYQWRQVQSEDIRRRLHVGKEIDLADALILFDIRRLSGLSPLAELRASGRINGPLEPYSEIPEEAWHHLRWETDGVDFLAVTPEGKRVYDLRFATREAIPTNRELLDQGPATSSVELVQPVHLQQPSDVFRRIVEADRSETSPWTIEDYNTELAKGGLSVTRDKQRVSGVRIADQGRIERGGGPINLHKALMISRFRLVEPLGHFREIPTRRGVAQALYRWLAVDHANLTAARRAVSESAIDDLADDLRKSFGAAADAQDVCLNSMRSRPGQE</sequence>
<evidence type="ECO:0000313" key="1">
    <source>
        <dbReference type="EMBL" id="MBM3091130.1"/>
    </source>
</evidence>
<name>A0AAW4FMF0_9HYPH</name>
<proteinExistence type="predicted"/>
<comment type="caution">
    <text evidence="1">The sequence shown here is derived from an EMBL/GenBank/DDBJ whole genome shotgun (WGS) entry which is preliminary data.</text>
</comment>
<dbReference type="EMBL" id="WXFA01000004">
    <property type="protein sequence ID" value="MBM3091130.1"/>
    <property type="molecule type" value="Genomic_DNA"/>
</dbReference>
<dbReference type="RefSeq" id="WP_203527692.1">
    <property type="nucleotide sequence ID" value="NZ_CP083370.1"/>
</dbReference>
<gene>
    <name evidence="1" type="ORF">GFB56_09905</name>
</gene>
<protein>
    <submittedName>
        <fullName evidence="1">Uncharacterized protein</fullName>
    </submittedName>
</protein>
<accession>A0AAW4FMF0</accession>